<evidence type="ECO:0000313" key="10">
    <source>
        <dbReference type="EMBL" id="KAK5851647.1"/>
    </source>
</evidence>
<keyword evidence="3 8" id="KW-0732">Signal</keyword>
<name>A0AAN7WZD7_ELEMC</name>
<feature type="chain" id="PRO_5042956613" description="Fibrinogen C-terminal domain-containing protein" evidence="8">
    <location>
        <begin position="21"/>
        <end position="506"/>
    </location>
</feature>
<organism evidence="10 11">
    <name type="scientific">Eleginops maclovinus</name>
    <name type="common">Patagonian blennie</name>
    <name type="synonym">Eleginus maclovinus</name>
    <dbReference type="NCBI Taxonomy" id="56733"/>
    <lineage>
        <taxon>Eukaryota</taxon>
        <taxon>Metazoa</taxon>
        <taxon>Chordata</taxon>
        <taxon>Craniata</taxon>
        <taxon>Vertebrata</taxon>
        <taxon>Euteleostomi</taxon>
        <taxon>Actinopterygii</taxon>
        <taxon>Neopterygii</taxon>
        <taxon>Teleostei</taxon>
        <taxon>Neoteleostei</taxon>
        <taxon>Acanthomorphata</taxon>
        <taxon>Eupercaria</taxon>
        <taxon>Perciformes</taxon>
        <taxon>Notothenioidei</taxon>
        <taxon>Eleginopidae</taxon>
        <taxon>Eleginops</taxon>
    </lineage>
</organism>
<dbReference type="GO" id="GO:0005576">
    <property type="term" value="C:extracellular region"/>
    <property type="evidence" value="ECO:0007669"/>
    <property type="project" value="UniProtKB-SubCell"/>
</dbReference>
<reference evidence="10 11" key="2">
    <citation type="journal article" date="2023" name="Mol. Biol. Evol.">
        <title>Genomics of Secondarily Temperate Adaptation in the Only Non-Antarctic Icefish.</title>
        <authorList>
            <person name="Rivera-Colon A.G."/>
            <person name="Rayamajhi N."/>
            <person name="Minhas B.F."/>
            <person name="Madrigal G."/>
            <person name="Bilyk K.T."/>
            <person name="Yoon V."/>
            <person name="Hune M."/>
            <person name="Gregory S."/>
            <person name="Cheng C.H.C."/>
            <person name="Catchen J.M."/>
        </authorList>
    </citation>
    <scope>NUCLEOTIDE SEQUENCE [LARGE SCALE GENOMIC DNA]</scope>
    <source>
        <strain evidence="10">JMC-PN-2008</strain>
    </source>
</reference>
<evidence type="ECO:0000256" key="5">
    <source>
        <dbReference type="ARBA" id="ARBA00023157"/>
    </source>
</evidence>
<dbReference type="Pfam" id="PF00147">
    <property type="entry name" value="Fibrinogen_C"/>
    <property type="match status" value="1"/>
</dbReference>
<evidence type="ECO:0000256" key="7">
    <source>
        <dbReference type="SAM" id="Coils"/>
    </source>
</evidence>
<comment type="subcellular location">
    <subcellularLocation>
        <location evidence="1">Secreted</location>
    </subcellularLocation>
</comment>
<protein>
    <recommendedName>
        <fullName evidence="9">Fibrinogen C-terminal domain-containing protein</fullName>
    </recommendedName>
</protein>
<dbReference type="Proteomes" id="UP001346869">
    <property type="component" value="Unassembled WGS sequence"/>
</dbReference>
<dbReference type="NCBIfam" id="NF040941">
    <property type="entry name" value="GGGWT_bact"/>
    <property type="match status" value="1"/>
</dbReference>
<dbReference type="Gene3D" id="3.90.215.10">
    <property type="entry name" value="Gamma Fibrinogen, chain A, domain 1"/>
    <property type="match status" value="1"/>
</dbReference>
<keyword evidence="2" id="KW-0964">Secreted</keyword>
<feature type="signal peptide" evidence="8">
    <location>
        <begin position="1"/>
        <end position="20"/>
    </location>
</feature>
<keyword evidence="4 7" id="KW-0175">Coiled coil</keyword>
<evidence type="ECO:0000313" key="11">
    <source>
        <dbReference type="Proteomes" id="UP001346869"/>
    </source>
</evidence>
<reference evidence="10 11" key="1">
    <citation type="journal article" date="2023" name="Genes (Basel)">
        <title>Chromosome-Level Genome Assembly and Circadian Gene Repertoire of the Patagonia Blennie Eleginops maclovinus-The Closest Ancestral Proxy of Antarctic Cryonotothenioids.</title>
        <authorList>
            <person name="Cheng C.C."/>
            <person name="Rivera-Colon A.G."/>
            <person name="Minhas B.F."/>
            <person name="Wilson L."/>
            <person name="Rayamajhi N."/>
            <person name="Vargas-Chacoff L."/>
            <person name="Catchen J.M."/>
        </authorList>
    </citation>
    <scope>NUCLEOTIDE SEQUENCE [LARGE SCALE GENOMIC DNA]</scope>
    <source>
        <strain evidence="10">JMC-PN-2008</strain>
    </source>
</reference>
<gene>
    <name evidence="10" type="ORF">PBY51_023186</name>
</gene>
<dbReference type="CDD" id="cd00087">
    <property type="entry name" value="FReD"/>
    <property type="match status" value="1"/>
</dbReference>
<dbReference type="SMART" id="SM00186">
    <property type="entry name" value="FBG"/>
    <property type="match status" value="1"/>
</dbReference>
<evidence type="ECO:0000256" key="8">
    <source>
        <dbReference type="SAM" id="SignalP"/>
    </source>
</evidence>
<dbReference type="InterPro" id="IPR020837">
    <property type="entry name" value="Fibrinogen_CS"/>
</dbReference>
<keyword evidence="5" id="KW-1015">Disulfide bond</keyword>
<comment type="caution">
    <text evidence="10">The sequence shown here is derived from an EMBL/GenBank/DDBJ whole genome shotgun (WGS) entry which is preliminary data.</text>
</comment>
<proteinExistence type="predicted"/>
<dbReference type="FunFam" id="3.90.215.10:FF:000001">
    <property type="entry name" value="Tenascin isoform 1"/>
    <property type="match status" value="1"/>
</dbReference>
<evidence type="ECO:0000256" key="3">
    <source>
        <dbReference type="ARBA" id="ARBA00022729"/>
    </source>
</evidence>
<dbReference type="InterPro" id="IPR014716">
    <property type="entry name" value="Fibrinogen_a/b/g_C_1"/>
</dbReference>
<accession>A0AAN7WZD7</accession>
<dbReference type="InterPro" id="IPR037579">
    <property type="entry name" value="FIB_ANG-like"/>
</dbReference>
<dbReference type="PANTHER" id="PTHR47221">
    <property type="entry name" value="FIBRINOGEN ALPHA CHAIN"/>
    <property type="match status" value="1"/>
</dbReference>
<keyword evidence="11" id="KW-1185">Reference proteome</keyword>
<dbReference type="PROSITE" id="PS00514">
    <property type="entry name" value="FIBRINOGEN_C_1"/>
    <property type="match status" value="1"/>
</dbReference>
<dbReference type="InterPro" id="IPR036056">
    <property type="entry name" value="Fibrinogen-like_C"/>
</dbReference>
<feature type="domain" description="Fibrinogen C-terminal" evidence="9">
    <location>
        <begin position="297"/>
        <end position="502"/>
    </location>
</feature>
<feature type="coiled-coil region" evidence="7">
    <location>
        <begin position="89"/>
        <end position="116"/>
    </location>
</feature>
<dbReference type="InterPro" id="IPR002181">
    <property type="entry name" value="Fibrinogen_a/b/g_C_dom"/>
</dbReference>
<evidence type="ECO:0000256" key="1">
    <source>
        <dbReference type="ARBA" id="ARBA00004613"/>
    </source>
</evidence>
<evidence type="ECO:0000256" key="4">
    <source>
        <dbReference type="ARBA" id="ARBA00023054"/>
    </source>
</evidence>
<dbReference type="EMBL" id="JAUZQC010000021">
    <property type="protein sequence ID" value="KAK5851647.1"/>
    <property type="molecule type" value="Genomic_DNA"/>
</dbReference>
<sequence>MILPVGVLLGLLLLSGPKSSLQGGTQEMESSDEILEREFIHAQKRQKRAVFDHSLSQTDKCSYTFIVPQQKSTGAICVNSKEPEALLENRVNKQELELLNSELQKHRRQIEALQQLVQVDGGVVNEVKLLRKESRNMNSRVTQLYMQLLHEIIRKRDNALEASQLETRVLNHTNQMGQLTMRYSDLEHKYQHLSALANNQSALLLQLEKHCKRGGHSYGVVQDRIRPVYPQPPVVPQPPLHMPELSAGGYRPYHPQTTYTRHTINRMTNEIQSDQNTKAIPPPLPTMPSAAYSFTSEPAAGPFKDCLEALNSGYTNSGMYLLKPDKTNRLMQVSCDQRRDPGGWTIIQRRQDGSVNFFRNWETYKQGFGNIDGEYWLGLENIYWLTDQATYKLLVTLEDWSGRKTFAEYASFASSNAGDSLTWHNGKQFTTLDKDNDAYTGNCAHYQKGGWWYNACAHSNMNGVWYRGGHYRSRYQDGVYWAEFRGGAYSLKKVTMMIRPNANNVH</sequence>
<evidence type="ECO:0000259" key="9">
    <source>
        <dbReference type="PROSITE" id="PS51406"/>
    </source>
</evidence>
<evidence type="ECO:0000256" key="6">
    <source>
        <dbReference type="ARBA" id="ARBA00023180"/>
    </source>
</evidence>
<dbReference type="GO" id="GO:0007596">
    <property type="term" value="P:blood coagulation"/>
    <property type="evidence" value="ECO:0007669"/>
    <property type="project" value="InterPro"/>
</dbReference>
<keyword evidence="6" id="KW-0325">Glycoprotein</keyword>
<dbReference type="SUPFAM" id="SSF56496">
    <property type="entry name" value="Fibrinogen C-terminal domain-like"/>
    <property type="match status" value="1"/>
</dbReference>
<dbReference type="PROSITE" id="PS51406">
    <property type="entry name" value="FIBRINOGEN_C_2"/>
    <property type="match status" value="1"/>
</dbReference>
<evidence type="ECO:0000256" key="2">
    <source>
        <dbReference type="ARBA" id="ARBA00022525"/>
    </source>
</evidence>
<dbReference type="Gene3D" id="4.10.530.10">
    <property type="entry name" value="Gamma-fibrinogen Carboxyl Terminal Fragment, domain 2"/>
    <property type="match status" value="1"/>
</dbReference>
<dbReference type="AlphaFoldDB" id="A0AAN7WZD7"/>
<dbReference type="PANTHER" id="PTHR47221:SF6">
    <property type="entry name" value="FIBRINOGEN ALPHA CHAIN"/>
    <property type="match status" value="1"/>
</dbReference>